<dbReference type="Proteomes" id="UP000317496">
    <property type="component" value="Chromosome"/>
</dbReference>
<organism evidence="2 3">
    <name type="scientific">Ferrovibrio terrae</name>
    <dbReference type="NCBI Taxonomy" id="2594003"/>
    <lineage>
        <taxon>Bacteria</taxon>
        <taxon>Pseudomonadati</taxon>
        <taxon>Pseudomonadota</taxon>
        <taxon>Alphaproteobacteria</taxon>
        <taxon>Rhodospirillales</taxon>
        <taxon>Rhodospirillaceae</taxon>
        <taxon>Ferrovibrio</taxon>
    </lineage>
</organism>
<dbReference type="Gene3D" id="2.40.160.20">
    <property type="match status" value="1"/>
</dbReference>
<dbReference type="RefSeq" id="WP_144068295.1">
    <property type="nucleotide sequence ID" value="NZ_CP041636.1"/>
</dbReference>
<reference evidence="2 3" key="1">
    <citation type="submission" date="2019-07" db="EMBL/GenBank/DDBJ databases">
        <title>Genome sequencing for Ferrovibrio sp. K5.</title>
        <authorList>
            <person name="Park S.-J."/>
        </authorList>
    </citation>
    <scope>NUCLEOTIDE SEQUENCE [LARGE SCALE GENOMIC DNA]</scope>
    <source>
        <strain evidence="2 3">K5</strain>
    </source>
</reference>
<dbReference type="KEGG" id="fer:FNB15_08555"/>
<dbReference type="PANTHER" id="PTHR37315:SF1">
    <property type="entry name" value="UPF0311 PROTEIN BLR7842"/>
    <property type="match status" value="1"/>
</dbReference>
<gene>
    <name evidence="2" type="ORF">FNB15_08555</name>
</gene>
<proteinExistence type="inferred from homology"/>
<evidence type="ECO:0000313" key="3">
    <source>
        <dbReference type="Proteomes" id="UP000317496"/>
    </source>
</evidence>
<sequence length="152" mass="16410">MLTPVFELAVEVGVPQSVGRDAAGERRCVPITGGAVTGKLSGVVLAGGADWQVLRPDGLADLDARYMLKLDADSPGGAAQVEVWSRGLRIGPAEVMAKLARGERVDPSSYYMRTAMRFETAAPDLQWLVQRLHVGFGERTPDQVRLKVYSVD</sequence>
<dbReference type="OrthoDB" id="5294829at2"/>
<protein>
    <recommendedName>
        <fullName evidence="1">UPF0311 protein FNB15_08555</fullName>
    </recommendedName>
</protein>
<keyword evidence="3" id="KW-1185">Reference proteome</keyword>
<comment type="similarity">
    <text evidence="1">Belongs to the UPF0311 family.</text>
</comment>
<accession>A0A516H0L8</accession>
<dbReference type="PANTHER" id="PTHR37315">
    <property type="entry name" value="UPF0311 PROTEIN BLR7842"/>
    <property type="match status" value="1"/>
</dbReference>
<dbReference type="Pfam" id="PF11578">
    <property type="entry name" value="DUF3237"/>
    <property type="match status" value="1"/>
</dbReference>
<name>A0A516H0L8_9PROT</name>
<dbReference type="HAMAP" id="MF_00775">
    <property type="entry name" value="UPF0311"/>
    <property type="match status" value="1"/>
</dbReference>
<evidence type="ECO:0000256" key="1">
    <source>
        <dbReference type="HAMAP-Rule" id="MF_00775"/>
    </source>
</evidence>
<dbReference type="InterPro" id="IPR020915">
    <property type="entry name" value="UPF0311"/>
</dbReference>
<dbReference type="EMBL" id="CP041636">
    <property type="protein sequence ID" value="QDO97314.1"/>
    <property type="molecule type" value="Genomic_DNA"/>
</dbReference>
<dbReference type="AlphaFoldDB" id="A0A516H0L8"/>
<evidence type="ECO:0000313" key="2">
    <source>
        <dbReference type="EMBL" id="QDO97314.1"/>
    </source>
</evidence>